<dbReference type="PANTHER" id="PTHR15367">
    <property type="entry name" value="DNA-DIRECTED RNA POLYMERASE III"/>
    <property type="match status" value="1"/>
</dbReference>
<feature type="compositionally biased region" description="Acidic residues" evidence="4">
    <location>
        <begin position="180"/>
        <end position="197"/>
    </location>
</feature>
<evidence type="ECO:0000256" key="2">
    <source>
        <dbReference type="ARBA" id="ARBA00008352"/>
    </source>
</evidence>
<organism evidence="5 6">
    <name type="scientific">Caenorhabditis bovis</name>
    <dbReference type="NCBI Taxonomy" id="2654633"/>
    <lineage>
        <taxon>Eukaryota</taxon>
        <taxon>Metazoa</taxon>
        <taxon>Ecdysozoa</taxon>
        <taxon>Nematoda</taxon>
        <taxon>Chromadorea</taxon>
        <taxon>Rhabditida</taxon>
        <taxon>Rhabditina</taxon>
        <taxon>Rhabditomorpha</taxon>
        <taxon>Rhabditoidea</taxon>
        <taxon>Rhabditidae</taxon>
        <taxon>Peloderinae</taxon>
        <taxon>Caenorhabditis</taxon>
    </lineage>
</organism>
<comment type="similarity">
    <text evidence="2">Belongs to the eukaryotic RPC7 RNA polymerase subunit family.</text>
</comment>
<dbReference type="InterPro" id="IPR024661">
    <property type="entry name" value="RNA_pol_III_Rpc31"/>
</dbReference>
<reference evidence="5 6" key="1">
    <citation type="submission" date="2020-04" db="EMBL/GenBank/DDBJ databases">
        <authorList>
            <person name="Laetsch R D."/>
            <person name="Stevens L."/>
            <person name="Kumar S."/>
            <person name="Blaxter L. M."/>
        </authorList>
    </citation>
    <scope>NUCLEOTIDE SEQUENCE [LARGE SCALE GENOMIC DNA]</scope>
</reference>
<sequence length="223" mass="25553">MGGRGRGGGAAGTTMRNVANALGIARHEMSRMAQQQQKLEPPPLYPKVQRDPIPLEMTSDMVYVSRLKMELDQRLRDSPYFIEAEKKNDVKRYLDKYSIVKREKLELDMSCMPAELSWRRNPMKKSEPSAKRRKIDNSDDTVIREKLTKLEEKEGQINEDDDEEKRNDDDDDGSEKSAVDDAENALSDDDYQEEDNDYISNYFDNGEGYGDAGSDDNMDGDEY</sequence>
<feature type="region of interest" description="Disordered" evidence="4">
    <location>
        <begin position="119"/>
        <end position="223"/>
    </location>
</feature>
<dbReference type="Proteomes" id="UP000494206">
    <property type="component" value="Unassembled WGS sequence"/>
</dbReference>
<keyword evidence="3" id="KW-0539">Nucleus</keyword>
<dbReference type="EMBL" id="CADEPM010000006">
    <property type="protein sequence ID" value="CAB3408029.1"/>
    <property type="molecule type" value="Genomic_DNA"/>
</dbReference>
<evidence type="ECO:0000256" key="1">
    <source>
        <dbReference type="ARBA" id="ARBA00004123"/>
    </source>
</evidence>
<name>A0A8S1F591_9PELO</name>
<dbReference type="Pfam" id="PF11705">
    <property type="entry name" value="RNA_pol_3_Rpc31"/>
    <property type="match status" value="1"/>
</dbReference>
<accession>A0A8S1F591</accession>
<dbReference type="PANTHER" id="PTHR15367:SF2">
    <property type="entry name" value="DNA-DIRECTED RNA POLYMERASE III SUBUNIT"/>
    <property type="match status" value="1"/>
</dbReference>
<protein>
    <recommendedName>
        <fullName evidence="7">DNA-directed RNA polymerase III subunit</fullName>
    </recommendedName>
</protein>
<evidence type="ECO:0008006" key="7">
    <source>
        <dbReference type="Google" id="ProtNLM"/>
    </source>
</evidence>
<comment type="caution">
    <text evidence="5">The sequence shown here is derived from an EMBL/GenBank/DDBJ whole genome shotgun (WGS) entry which is preliminary data.</text>
</comment>
<evidence type="ECO:0000313" key="5">
    <source>
        <dbReference type="EMBL" id="CAB3408029.1"/>
    </source>
</evidence>
<keyword evidence="6" id="KW-1185">Reference proteome</keyword>
<evidence type="ECO:0000256" key="4">
    <source>
        <dbReference type="SAM" id="MobiDB-lite"/>
    </source>
</evidence>
<dbReference type="OrthoDB" id="5377312at2759"/>
<dbReference type="AlphaFoldDB" id="A0A8S1F591"/>
<evidence type="ECO:0000313" key="6">
    <source>
        <dbReference type="Proteomes" id="UP000494206"/>
    </source>
</evidence>
<feature type="compositionally biased region" description="Basic and acidic residues" evidence="4">
    <location>
        <begin position="164"/>
        <end position="179"/>
    </location>
</feature>
<proteinExistence type="inferred from homology"/>
<dbReference type="GO" id="GO:0006383">
    <property type="term" value="P:transcription by RNA polymerase III"/>
    <property type="evidence" value="ECO:0007669"/>
    <property type="project" value="InterPro"/>
</dbReference>
<feature type="region of interest" description="Disordered" evidence="4">
    <location>
        <begin position="26"/>
        <end position="52"/>
    </location>
</feature>
<gene>
    <name evidence="5" type="ORF">CBOVIS_LOCUS9865</name>
</gene>
<feature type="compositionally biased region" description="Basic and acidic residues" evidence="4">
    <location>
        <begin position="124"/>
        <end position="156"/>
    </location>
</feature>
<dbReference type="GO" id="GO:0005666">
    <property type="term" value="C:RNA polymerase III complex"/>
    <property type="evidence" value="ECO:0007669"/>
    <property type="project" value="TreeGrafter"/>
</dbReference>
<feature type="compositionally biased region" description="Acidic residues" evidence="4">
    <location>
        <begin position="213"/>
        <end position="223"/>
    </location>
</feature>
<comment type="subcellular location">
    <subcellularLocation>
        <location evidence="1">Nucleus</location>
    </subcellularLocation>
</comment>
<evidence type="ECO:0000256" key="3">
    <source>
        <dbReference type="ARBA" id="ARBA00023242"/>
    </source>
</evidence>